<evidence type="ECO:0008006" key="4">
    <source>
        <dbReference type="Google" id="ProtNLM"/>
    </source>
</evidence>
<name>A0ABQ5VU84_9RHOB</name>
<keyword evidence="1" id="KW-0472">Membrane</keyword>
<reference evidence="3" key="1">
    <citation type="journal article" date="2019" name="Int. J. Syst. Evol. Microbiol.">
        <title>The Global Catalogue of Microorganisms (GCM) 10K type strain sequencing project: providing services to taxonomists for standard genome sequencing and annotation.</title>
        <authorList>
            <consortium name="The Broad Institute Genomics Platform"/>
            <consortium name="The Broad Institute Genome Sequencing Center for Infectious Disease"/>
            <person name="Wu L."/>
            <person name="Ma J."/>
        </authorList>
    </citation>
    <scope>NUCLEOTIDE SEQUENCE [LARGE SCALE GENOMIC DNA]</scope>
    <source>
        <strain evidence="3">NBRC 110140</strain>
    </source>
</reference>
<feature type="transmembrane region" description="Helical" evidence="1">
    <location>
        <begin position="27"/>
        <end position="45"/>
    </location>
</feature>
<keyword evidence="3" id="KW-1185">Reference proteome</keyword>
<organism evidence="2 3">
    <name type="scientific">Amylibacter marinus</name>
    <dbReference type="NCBI Taxonomy" id="1475483"/>
    <lineage>
        <taxon>Bacteria</taxon>
        <taxon>Pseudomonadati</taxon>
        <taxon>Pseudomonadota</taxon>
        <taxon>Alphaproteobacteria</taxon>
        <taxon>Rhodobacterales</taxon>
        <taxon>Paracoccaceae</taxon>
        <taxon>Amylibacter</taxon>
    </lineage>
</organism>
<dbReference type="RefSeq" id="WP_284376650.1">
    <property type="nucleotide sequence ID" value="NZ_BSNN01000002.1"/>
</dbReference>
<sequence>MSNTESFIDEVSEEVRKDQLFALYKKYGWIAGAVIALIVGGAGYLEWDKSRKQTVAQQRGDGLVAALDLETPEARSAGLAEIVSHKGGEATLASLLQAAVLLEQDDEAAALEIYDRLASGDDPIYAQISSLKALMIRGSDISAEERLAALDLLAAPEAPFRNLALEQKAIALLDAGRQDEGIAALVNLLDEPLITANQQNRVQQMIVALGGELPSRASLVPTTEHDQ</sequence>
<evidence type="ECO:0000313" key="3">
    <source>
        <dbReference type="Proteomes" id="UP001156694"/>
    </source>
</evidence>
<proteinExistence type="predicted"/>
<dbReference type="EMBL" id="BSNN01000002">
    <property type="protein sequence ID" value="GLQ34724.1"/>
    <property type="molecule type" value="Genomic_DNA"/>
</dbReference>
<evidence type="ECO:0000256" key="1">
    <source>
        <dbReference type="SAM" id="Phobius"/>
    </source>
</evidence>
<comment type="caution">
    <text evidence="2">The sequence shown here is derived from an EMBL/GenBank/DDBJ whole genome shotgun (WGS) entry which is preliminary data.</text>
</comment>
<evidence type="ECO:0000313" key="2">
    <source>
        <dbReference type="EMBL" id="GLQ34724.1"/>
    </source>
</evidence>
<keyword evidence="1" id="KW-0812">Transmembrane</keyword>
<dbReference type="Proteomes" id="UP001156694">
    <property type="component" value="Unassembled WGS sequence"/>
</dbReference>
<keyword evidence="1" id="KW-1133">Transmembrane helix</keyword>
<protein>
    <recommendedName>
        <fullName evidence="4">Tetratricopeptide repeat-like domain-containing protein</fullName>
    </recommendedName>
</protein>
<accession>A0ABQ5VU84</accession>
<gene>
    <name evidence="2" type="ORF">GCM10007939_10070</name>
</gene>